<gene>
    <name evidence="18" type="primary">hpt</name>
    <name evidence="18" type="ORF">FJZ47_19560</name>
</gene>
<dbReference type="FunFam" id="3.40.50.2020:FF:000006">
    <property type="entry name" value="Hypoxanthine phosphoribosyltransferase"/>
    <property type="match status" value="1"/>
</dbReference>
<dbReference type="InterPro" id="IPR005904">
    <property type="entry name" value="Hxn_phspho_trans"/>
</dbReference>
<evidence type="ECO:0000256" key="3">
    <source>
        <dbReference type="ARBA" id="ARBA00004669"/>
    </source>
</evidence>
<dbReference type="CDD" id="cd06223">
    <property type="entry name" value="PRTases_typeI"/>
    <property type="match status" value="1"/>
</dbReference>
<dbReference type="GO" id="GO:0005829">
    <property type="term" value="C:cytosol"/>
    <property type="evidence" value="ECO:0007669"/>
    <property type="project" value="TreeGrafter"/>
</dbReference>
<dbReference type="AlphaFoldDB" id="A0A938B4E0"/>
<keyword evidence="12 15" id="KW-0460">Magnesium</keyword>
<name>A0A938B4E0_UNCTE</name>
<dbReference type="GO" id="GO:0032263">
    <property type="term" value="P:GMP salvage"/>
    <property type="evidence" value="ECO:0007669"/>
    <property type="project" value="TreeGrafter"/>
</dbReference>
<keyword evidence="6 15" id="KW-0963">Cytoplasm</keyword>
<dbReference type="EMBL" id="VGLS01000744">
    <property type="protein sequence ID" value="MBM3225974.1"/>
    <property type="molecule type" value="Genomic_DNA"/>
</dbReference>
<dbReference type="InterPro" id="IPR000836">
    <property type="entry name" value="PRTase_dom"/>
</dbReference>
<evidence type="ECO:0000256" key="1">
    <source>
        <dbReference type="ARBA" id="ARBA00001946"/>
    </source>
</evidence>
<comment type="similarity">
    <text evidence="4 15">Belongs to the purine/pyrimidine phosphoribosyltransferase family.</text>
</comment>
<dbReference type="GO" id="GO:0004422">
    <property type="term" value="F:hypoxanthine phosphoribosyltransferase activity"/>
    <property type="evidence" value="ECO:0007669"/>
    <property type="project" value="InterPro"/>
</dbReference>
<evidence type="ECO:0000256" key="10">
    <source>
        <dbReference type="ARBA" id="ARBA00022726"/>
    </source>
</evidence>
<evidence type="ECO:0000313" key="18">
    <source>
        <dbReference type="EMBL" id="MBM3225974.1"/>
    </source>
</evidence>
<dbReference type="PANTHER" id="PTHR43340:SF1">
    <property type="entry name" value="HYPOXANTHINE PHOSPHORIBOSYLTRANSFERASE"/>
    <property type="match status" value="1"/>
</dbReference>
<dbReference type="InterPro" id="IPR029057">
    <property type="entry name" value="PRTase-like"/>
</dbReference>
<evidence type="ECO:0000256" key="12">
    <source>
        <dbReference type="ARBA" id="ARBA00022842"/>
    </source>
</evidence>
<evidence type="ECO:0000256" key="6">
    <source>
        <dbReference type="ARBA" id="ARBA00022490"/>
    </source>
</evidence>
<keyword evidence="10 15" id="KW-0660">Purine salvage</keyword>
<evidence type="ECO:0000256" key="4">
    <source>
        <dbReference type="ARBA" id="ARBA00008391"/>
    </source>
</evidence>
<comment type="catalytic activity">
    <reaction evidence="13">
        <text>GMP + diphosphate = guanine + 5-phospho-alpha-D-ribose 1-diphosphate</text>
        <dbReference type="Rhea" id="RHEA:25424"/>
        <dbReference type="ChEBI" id="CHEBI:16235"/>
        <dbReference type="ChEBI" id="CHEBI:33019"/>
        <dbReference type="ChEBI" id="CHEBI:58017"/>
        <dbReference type="ChEBI" id="CHEBI:58115"/>
        <dbReference type="EC" id="2.4.2.8"/>
    </reaction>
    <physiologicalReaction direction="right-to-left" evidence="13">
        <dbReference type="Rhea" id="RHEA:25426"/>
    </physiologicalReaction>
</comment>
<evidence type="ECO:0000256" key="16">
    <source>
        <dbReference type="SAM" id="MobiDB-lite"/>
    </source>
</evidence>
<dbReference type="GO" id="GO:0000166">
    <property type="term" value="F:nucleotide binding"/>
    <property type="evidence" value="ECO:0007669"/>
    <property type="project" value="UniProtKB-KW"/>
</dbReference>
<keyword evidence="11 15" id="KW-0547">Nucleotide-binding</keyword>
<evidence type="ECO:0000256" key="9">
    <source>
        <dbReference type="ARBA" id="ARBA00022723"/>
    </source>
</evidence>
<proteinExistence type="inferred from homology"/>
<feature type="region of interest" description="Disordered" evidence="16">
    <location>
        <begin position="1"/>
        <end position="40"/>
    </location>
</feature>
<dbReference type="GO" id="GO:0000287">
    <property type="term" value="F:magnesium ion binding"/>
    <property type="evidence" value="ECO:0007669"/>
    <property type="project" value="TreeGrafter"/>
</dbReference>
<dbReference type="EC" id="2.4.2.8" evidence="5 15"/>
<comment type="subcellular location">
    <subcellularLocation>
        <location evidence="2 15">Cytoplasm</location>
    </subcellularLocation>
</comment>
<dbReference type="Pfam" id="PF00156">
    <property type="entry name" value="Pribosyltran"/>
    <property type="match status" value="1"/>
</dbReference>
<dbReference type="GO" id="GO:0046100">
    <property type="term" value="P:hypoxanthine metabolic process"/>
    <property type="evidence" value="ECO:0007669"/>
    <property type="project" value="TreeGrafter"/>
</dbReference>
<evidence type="ECO:0000259" key="17">
    <source>
        <dbReference type="Pfam" id="PF00156"/>
    </source>
</evidence>
<accession>A0A938B4E0</accession>
<dbReference type="Proteomes" id="UP000712673">
    <property type="component" value="Unassembled WGS sequence"/>
</dbReference>
<evidence type="ECO:0000256" key="14">
    <source>
        <dbReference type="ARBA" id="ARBA00049402"/>
    </source>
</evidence>
<evidence type="ECO:0000256" key="8">
    <source>
        <dbReference type="ARBA" id="ARBA00022679"/>
    </source>
</evidence>
<dbReference type="Gene3D" id="3.40.50.2020">
    <property type="match status" value="1"/>
</dbReference>
<dbReference type="SUPFAM" id="SSF53271">
    <property type="entry name" value="PRTase-like"/>
    <property type="match status" value="1"/>
</dbReference>
<sequence>MAINLARPSPRPLDGVSTSTYPESPWHTETVPADTRRASGSEHVALATPKVLITRAQIQTALHRLSAEIRRDYPTAPPLLLCTLKGAFMFLADLVRVLDLPVDLAFVRLASYGSATSSHGQVQVLQELHEDIKDRAVLVIEDIVDTGHTLAFLHRYLASRRPASVRVCTLLDKPQRRQVNVTADYCGFTIPDVFVVGYGLDLAEHYRHLPDICILEG</sequence>
<keyword evidence="7 15" id="KW-0328">Glycosyltransferase</keyword>
<comment type="cofactor">
    <cofactor evidence="1 15">
        <name>Mg(2+)</name>
        <dbReference type="ChEBI" id="CHEBI:18420"/>
    </cofactor>
</comment>
<evidence type="ECO:0000256" key="15">
    <source>
        <dbReference type="RuleBase" id="RU364099"/>
    </source>
</evidence>
<dbReference type="InterPro" id="IPR050408">
    <property type="entry name" value="HGPRT"/>
</dbReference>
<evidence type="ECO:0000256" key="2">
    <source>
        <dbReference type="ARBA" id="ARBA00004496"/>
    </source>
</evidence>
<dbReference type="GO" id="GO:0006166">
    <property type="term" value="P:purine ribonucleoside salvage"/>
    <property type="evidence" value="ECO:0007669"/>
    <property type="project" value="UniProtKB-KW"/>
</dbReference>
<dbReference type="GO" id="GO:0052657">
    <property type="term" value="F:guanine phosphoribosyltransferase activity"/>
    <property type="evidence" value="ECO:0007669"/>
    <property type="project" value="UniProtKB-ARBA"/>
</dbReference>
<evidence type="ECO:0000256" key="5">
    <source>
        <dbReference type="ARBA" id="ARBA00011895"/>
    </source>
</evidence>
<keyword evidence="9 15" id="KW-0479">Metal-binding</keyword>
<keyword evidence="8 15" id="KW-0808">Transferase</keyword>
<dbReference type="GO" id="GO:0032264">
    <property type="term" value="P:IMP salvage"/>
    <property type="evidence" value="ECO:0007669"/>
    <property type="project" value="TreeGrafter"/>
</dbReference>
<organism evidence="18 19">
    <name type="scientific">Tectimicrobiota bacterium</name>
    <dbReference type="NCBI Taxonomy" id="2528274"/>
    <lineage>
        <taxon>Bacteria</taxon>
        <taxon>Pseudomonadati</taxon>
        <taxon>Nitrospinota/Tectimicrobiota group</taxon>
        <taxon>Candidatus Tectimicrobiota</taxon>
    </lineage>
</organism>
<feature type="domain" description="Phosphoribosyltransferase" evidence="17">
    <location>
        <begin position="57"/>
        <end position="201"/>
    </location>
</feature>
<evidence type="ECO:0000256" key="13">
    <source>
        <dbReference type="ARBA" id="ARBA00048811"/>
    </source>
</evidence>
<dbReference type="NCBIfam" id="TIGR01203">
    <property type="entry name" value="HGPRTase"/>
    <property type="match status" value="1"/>
</dbReference>
<evidence type="ECO:0000256" key="7">
    <source>
        <dbReference type="ARBA" id="ARBA00022676"/>
    </source>
</evidence>
<dbReference type="PANTHER" id="PTHR43340">
    <property type="entry name" value="HYPOXANTHINE-GUANINE PHOSPHORIBOSYLTRANSFERASE"/>
    <property type="match status" value="1"/>
</dbReference>
<reference evidence="18" key="1">
    <citation type="submission" date="2019-03" db="EMBL/GenBank/DDBJ databases">
        <title>Lake Tanganyika Metagenome-Assembled Genomes (MAGs).</title>
        <authorList>
            <person name="Tran P."/>
        </authorList>
    </citation>
    <scope>NUCLEOTIDE SEQUENCE</scope>
    <source>
        <strain evidence="18">K_DeepCast_65m_m2_066</strain>
    </source>
</reference>
<dbReference type="GO" id="GO:0006178">
    <property type="term" value="P:guanine salvage"/>
    <property type="evidence" value="ECO:0007669"/>
    <property type="project" value="TreeGrafter"/>
</dbReference>
<comment type="pathway">
    <text evidence="3 15">Purine metabolism; IMP biosynthesis via salvage pathway; IMP from hypoxanthine: step 1/1.</text>
</comment>
<comment type="catalytic activity">
    <reaction evidence="14">
        <text>IMP + diphosphate = hypoxanthine + 5-phospho-alpha-D-ribose 1-diphosphate</text>
        <dbReference type="Rhea" id="RHEA:17973"/>
        <dbReference type="ChEBI" id="CHEBI:17368"/>
        <dbReference type="ChEBI" id="CHEBI:33019"/>
        <dbReference type="ChEBI" id="CHEBI:58017"/>
        <dbReference type="ChEBI" id="CHEBI:58053"/>
        <dbReference type="EC" id="2.4.2.8"/>
    </reaction>
    <physiologicalReaction direction="right-to-left" evidence="14">
        <dbReference type="Rhea" id="RHEA:17975"/>
    </physiologicalReaction>
</comment>
<evidence type="ECO:0000313" key="19">
    <source>
        <dbReference type="Proteomes" id="UP000712673"/>
    </source>
</evidence>
<comment type="caution">
    <text evidence="18">The sequence shown here is derived from an EMBL/GenBank/DDBJ whole genome shotgun (WGS) entry which is preliminary data.</text>
</comment>
<protein>
    <recommendedName>
        <fullName evidence="5 15">Hypoxanthine phosphoribosyltransferase</fullName>
        <ecNumber evidence="5 15">2.4.2.8</ecNumber>
    </recommendedName>
</protein>
<evidence type="ECO:0000256" key="11">
    <source>
        <dbReference type="ARBA" id="ARBA00022741"/>
    </source>
</evidence>